<evidence type="ECO:0000256" key="3">
    <source>
        <dbReference type="ARBA" id="ARBA00023014"/>
    </source>
</evidence>
<evidence type="ECO:0000256" key="1">
    <source>
        <dbReference type="ARBA" id="ARBA00022723"/>
    </source>
</evidence>
<dbReference type="EMBL" id="DSGT01000006">
    <property type="protein sequence ID" value="HEW52959.1"/>
    <property type="molecule type" value="Genomic_DNA"/>
</dbReference>
<reference evidence="4" key="1">
    <citation type="journal article" date="2020" name="mSystems">
        <title>Genome- and Community-Level Interaction Insights into Carbon Utilization and Element Cycling Functions of Hydrothermarchaeota in Hydrothermal Sediment.</title>
        <authorList>
            <person name="Zhou Z."/>
            <person name="Liu Y."/>
            <person name="Xu W."/>
            <person name="Pan J."/>
            <person name="Luo Z.H."/>
            <person name="Li M."/>
        </authorList>
    </citation>
    <scope>NUCLEOTIDE SEQUENCE [LARGE SCALE GENOMIC DNA]</scope>
    <source>
        <strain evidence="4">SpSt-16</strain>
    </source>
</reference>
<dbReference type="InterPro" id="IPR036249">
    <property type="entry name" value="Thioredoxin-like_sf"/>
</dbReference>
<keyword evidence="1" id="KW-0479">Metal-binding</keyword>
<evidence type="ECO:0000256" key="2">
    <source>
        <dbReference type="ARBA" id="ARBA00023004"/>
    </source>
</evidence>
<sequence length="67" mass="7864">MDSNASRIQSELKYLPRPALEYISRKLDVSLSEVISIASFYHQFRLELVGDCVISDMFWYSLIFKRS</sequence>
<dbReference type="GO" id="GO:0046872">
    <property type="term" value="F:metal ion binding"/>
    <property type="evidence" value="ECO:0007669"/>
    <property type="project" value="UniProtKB-KW"/>
</dbReference>
<dbReference type="SUPFAM" id="SSF52833">
    <property type="entry name" value="Thioredoxin-like"/>
    <property type="match status" value="1"/>
</dbReference>
<dbReference type="Gene3D" id="1.10.10.1590">
    <property type="entry name" value="NADH-quinone oxidoreductase subunit E"/>
    <property type="match status" value="1"/>
</dbReference>
<gene>
    <name evidence="4" type="ORF">ENO77_02135</name>
</gene>
<comment type="caution">
    <text evidence="4">The sequence shown here is derived from an EMBL/GenBank/DDBJ whole genome shotgun (WGS) entry which is preliminary data.</text>
</comment>
<accession>A0A7C2ZNH1</accession>
<name>A0A7C2ZNH1_9CREN</name>
<organism evidence="4">
    <name type="scientific">Ignisphaera aggregans</name>
    <dbReference type="NCBI Taxonomy" id="334771"/>
    <lineage>
        <taxon>Archaea</taxon>
        <taxon>Thermoproteota</taxon>
        <taxon>Thermoprotei</taxon>
        <taxon>Desulfurococcales</taxon>
        <taxon>Desulfurococcaceae</taxon>
        <taxon>Ignisphaera</taxon>
    </lineage>
</organism>
<dbReference type="Pfam" id="PF01257">
    <property type="entry name" value="2Fe-2S_thioredx"/>
    <property type="match status" value="1"/>
</dbReference>
<keyword evidence="3" id="KW-0411">Iron-sulfur</keyword>
<proteinExistence type="predicted"/>
<keyword evidence="2" id="KW-0408">Iron</keyword>
<evidence type="ECO:0000313" key="4">
    <source>
        <dbReference type="EMBL" id="HEW52959.1"/>
    </source>
</evidence>
<dbReference type="InterPro" id="IPR041921">
    <property type="entry name" value="NuoE_N"/>
</dbReference>
<protein>
    <submittedName>
        <fullName evidence="4">Uncharacterized protein</fullName>
    </submittedName>
</protein>
<dbReference type="AlphaFoldDB" id="A0A7C2ZNH1"/>
<dbReference type="GO" id="GO:0051536">
    <property type="term" value="F:iron-sulfur cluster binding"/>
    <property type="evidence" value="ECO:0007669"/>
    <property type="project" value="UniProtKB-KW"/>
</dbReference>